<dbReference type="GO" id="GO:0006508">
    <property type="term" value="P:proteolysis"/>
    <property type="evidence" value="ECO:0007669"/>
    <property type="project" value="InterPro"/>
</dbReference>
<protein>
    <recommendedName>
        <fullName evidence="2">Peptidase M41 domain-containing protein</fullName>
    </recommendedName>
</protein>
<dbReference type="GO" id="GO:0005524">
    <property type="term" value="F:ATP binding"/>
    <property type="evidence" value="ECO:0007669"/>
    <property type="project" value="InterPro"/>
</dbReference>
<dbReference type="InterPro" id="IPR037219">
    <property type="entry name" value="Peptidase_M41-like"/>
</dbReference>
<dbReference type="GO" id="GO:0004222">
    <property type="term" value="F:metalloendopeptidase activity"/>
    <property type="evidence" value="ECO:0007669"/>
    <property type="project" value="InterPro"/>
</dbReference>
<evidence type="ECO:0008006" key="2">
    <source>
        <dbReference type="Google" id="ProtNLM"/>
    </source>
</evidence>
<organism evidence="1">
    <name type="scientific">Compsopogon caeruleus</name>
    <dbReference type="NCBI Taxonomy" id="31354"/>
    <lineage>
        <taxon>Eukaryota</taxon>
        <taxon>Rhodophyta</taxon>
        <taxon>Compsopogonophyceae</taxon>
        <taxon>Compsopogonales</taxon>
        <taxon>Compsopogonaceae</taxon>
        <taxon>Compsopogon</taxon>
    </lineage>
</organism>
<name>A0A7S1XEF1_9RHOD</name>
<evidence type="ECO:0000313" key="1">
    <source>
        <dbReference type="EMBL" id="CAD9235344.1"/>
    </source>
</evidence>
<dbReference type="SUPFAM" id="SSF140990">
    <property type="entry name" value="FtsH protease domain-like"/>
    <property type="match status" value="1"/>
</dbReference>
<dbReference type="Gene3D" id="1.20.58.760">
    <property type="entry name" value="Peptidase M41"/>
    <property type="match status" value="1"/>
</dbReference>
<dbReference type="AlphaFoldDB" id="A0A7S1XEF1"/>
<accession>A0A7S1XEF1</accession>
<proteinExistence type="predicted"/>
<dbReference type="GO" id="GO:0004176">
    <property type="term" value="F:ATP-dependent peptidase activity"/>
    <property type="evidence" value="ECO:0007669"/>
    <property type="project" value="InterPro"/>
</dbReference>
<dbReference type="EMBL" id="HBGH01013247">
    <property type="protein sequence ID" value="CAD9235344.1"/>
    <property type="molecule type" value="Transcribed_RNA"/>
</dbReference>
<sequence length="488" mass="53803">MAAKTSSSSMCWKKSATGKELGFGSWANASLGALSQRSSLSSSNSRWIRRRFSHHRSREAVACPRLRKTRWCWNPTAHSNLVDGGGEDAIRRAVDAGDLNLAITALEVTKIPSELPQSLAFEILALVPSNALLTEKQANALYYQLGPERHNLLRGFSASRQPGQLPFRKRIVTDEDVLTEAGVPLAALRPRRGSFFIWQLLGIATVLGMSYLLRASGNAELLRPLGLSFLLTLLGDQLLFRGAFFEGVLRIVNPRHREKVVRHEAGHFLVAYLLGMPIRGYVLNSMDAIRVAGIRGQAGTVFADEVIERELKNGRLSEWSIDRFTIVVMAGIASEALKYGQAEGGRSDEDQLVQLLSSLMPPWTLPNIVNQAKFGAIEALLLLRKNGSALDALVQAIGEEKPLGACIERIDNLIEREPVTEETQAADREEVNEIKRDLRAAMDGSTTLDLVSGDQGEARLERIEAIEREEHDIENQLKEIEGKLDGLA</sequence>
<reference evidence="1" key="1">
    <citation type="submission" date="2021-01" db="EMBL/GenBank/DDBJ databases">
        <authorList>
            <person name="Corre E."/>
            <person name="Pelletier E."/>
            <person name="Niang G."/>
            <person name="Scheremetjew M."/>
            <person name="Finn R."/>
            <person name="Kale V."/>
            <person name="Holt S."/>
            <person name="Cochrane G."/>
            <person name="Meng A."/>
            <person name="Brown T."/>
            <person name="Cohen L."/>
        </authorList>
    </citation>
    <scope>NUCLEOTIDE SEQUENCE</scope>
    <source>
        <strain evidence="1">SAG 36.94</strain>
    </source>
</reference>
<gene>
    <name evidence="1" type="ORF">CCAE0312_LOCUS7435</name>
</gene>
<dbReference type="PANTHER" id="PTHR33471">
    <property type="entry name" value="ATP-DEPENDENT ZINC METALLOPROTEASE-RELATED"/>
    <property type="match status" value="1"/>
</dbReference>
<dbReference type="PANTHER" id="PTHR33471:SF7">
    <property type="entry name" value="ATP-DEPENDENT ZINC METALLOPROTEASE-RELATED"/>
    <property type="match status" value="1"/>
</dbReference>